<dbReference type="Proteomes" id="UP001158576">
    <property type="component" value="Chromosome 1"/>
</dbReference>
<name>A0ABN7SMM1_OIKDI</name>
<proteinExistence type="predicted"/>
<sequence length="281" mass="31493">MSSDRPPSAAPYGTAPSHADAESVITTSRENGFEVALERQEERQYNSQQSNRQQKTTTKKKKNKLVLGFKIAKNICKVAKRSRRSNAYHSTTSTTTVAKKSKFRLIYESAKKAVKTVRHSNPRLVSTLALGDLEATVSLASRGNSRAAIVEATRPTFPLPAMAQEQARLALPATVDAAEPTAPDFQRLIEELDIVIAIEENIVRRSNGLPMMITSGPMCMAQVRKTMYNTDHLSKYTKKRQRDEDDYPDLTELWDEKKCRFADPSLIYTSAVAARRQFCCF</sequence>
<accession>A0ABN7SMM1</accession>
<evidence type="ECO:0000313" key="3">
    <source>
        <dbReference type="Proteomes" id="UP001158576"/>
    </source>
</evidence>
<evidence type="ECO:0000256" key="1">
    <source>
        <dbReference type="SAM" id="MobiDB-lite"/>
    </source>
</evidence>
<protein>
    <submittedName>
        <fullName evidence="2">Oidioi.mRNA.OKI2018_I69.chr1.g1342.t1.cds</fullName>
    </submittedName>
</protein>
<feature type="region of interest" description="Disordered" evidence="1">
    <location>
        <begin position="1"/>
        <end position="62"/>
    </location>
</feature>
<keyword evidence="3" id="KW-1185">Reference proteome</keyword>
<reference evidence="2 3" key="1">
    <citation type="submission" date="2021-04" db="EMBL/GenBank/DDBJ databases">
        <authorList>
            <person name="Bliznina A."/>
        </authorList>
    </citation>
    <scope>NUCLEOTIDE SEQUENCE [LARGE SCALE GENOMIC DNA]</scope>
</reference>
<dbReference type="EMBL" id="OU015566">
    <property type="protein sequence ID" value="CAG5104566.1"/>
    <property type="molecule type" value="Genomic_DNA"/>
</dbReference>
<organism evidence="2 3">
    <name type="scientific">Oikopleura dioica</name>
    <name type="common">Tunicate</name>
    <dbReference type="NCBI Taxonomy" id="34765"/>
    <lineage>
        <taxon>Eukaryota</taxon>
        <taxon>Metazoa</taxon>
        <taxon>Chordata</taxon>
        <taxon>Tunicata</taxon>
        <taxon>Appendicularia</taxon>
        <taxon>Copelata</taxon>
        <taxon>Oikopleuridae</taxon>
        <taxon>Oikopleura</taxon>
    </lineage>
</organism>
<evidence type="ECO:0000313" key="2">
    <source>
        <dbReference type="EMBL" id="CAG5104566.1"/>
    </source>
</evidence>
<feature type="compositionally biased region" description="Low complexity" evidence="1">
    <location>
        <begin position="45"/>
        <end position="56"/>
    </location>
</feature>
<gene>
    <name evidence="2" type="ORF">OKIOD_LOCUS10107</name>
</gene>